<proteinExistence type="predicted"/>
<reference evidence="2" key="1">
    <citation type="journal article" date="2021" name="Environ. Microbiol.">
        <title>New insights into the diversity and evolution of the archaeal mobilome from three complete genomes of Saccharolobus shibatae.</title>
        <authorList>
            <person name="Medvedeva S."/>
            <person name="Brandt D."/>
            <person name="Cvirkaite-Krupovic V."/>
            <person name="Liu Y."/>
            <person name="Severinov K."/>
            <person name="Ishino S."/>
            <person name="Ishino Y."/>
            <person name="Prangishvili D."/>
            <person name="Kalinowski J."/>
            <person name="Krupovic M."/>
        </authorList>
    </citation>
    <scope>NUCLEOTIDE SEQUENCE</scope>
    <source>
        <strain evidence="2">B12</strain>
    </source>
</reference>
<evidence type="ECO:0000259" key="1">
    <source>
        <dbReference type="SMART" id="SM00418"/>
    </source>
</evidence>
<name>A0A8F5BQC7_SACSH</name>
<dbReference type="InterPro" id="IPR011991">
    <property type="entry name" value="ArsR-like_HTH"/>
</dbReference>
<dbReference type="Pfam" id="PF24038">
    <property type="entry name" value="DUF7347"/>
    <property type="match status" value="1"/>
</dbReference>
<dbReference type="CDD" id="cd00090">
    <property type="entry name" value="HTH_ARSR"/>
    <property type="match status" value="1"/>
</dbReference>
<dbReference type="Proteomes" id="UP000694018">
    <property type="component" value="Chromosome"/>
</dbReference>
<dbReference type="InterPro" id="IPR036390">
    <property type="entry name" value="WH_DNA-bd_sf"/>
</dbReference>
<dbReference type="InterPro" id="IPR001845">
    <property type="entry name" value="HTH_ArsR_DNA-bd_dom"/>
</dbReference>
<organism evidence="2 3">
    <name type="scientific">Saccharolobus shibatae (strain ATCC 51178 / DSM 5389 / JCM 8931 / NBRC 15437 / B12)</name>
    <name type="common">Sulfolobus shibatae</name>
    <dbReference type="NCBI Taxonomy" id="523848"/>
    <lineage>
        <taxon>Archaea</taxon>
        <taxon>Thermoproteota</taxon>
        <taxon>Thermoprotei</taxon>
        <taxon>Sulfolobales</taxon>
        <taxon>Sulfolobaceae</taxon>
        <taxon>Saccharolobus</taxon>
    </lineage>
</organism>
<dbReference type="InterPro" id="IPR036388">
    <property type="entry name" value="WH-like_DNA-bd_sf"/>
</dbReference>
<evidence type="ECO:0000313" key="2">
    <source>
        <dbReference type="EMBL" id="QXJ29381.1"/>
    </source>
</evidence>
<gene>
    <name evidence="2" type="ORF">J5U23_02250</name>
</gene>
<dbReference type="KEGG" id="sshi:J5U23_02250"/>
<dbReference type="AlphaFoldDB" id="A0A8F5BQC7"/>
<dbReference type="SMART" id="SM00418">
    <property type="entry name" value="HTH_ARSR"/>
    <property type="match status" value="1"/>
</dbReference>
<dbReference type="InterPro" id="IPR055771">
    <property type="entry name" value="DUF7347"/>
</dbReference>
<dbReference type="Gene3D" id="2.160.20.120">
    <property type="match status" value="1"/>
</dbReference>
<dbReference type="Gene3D" id="1.10.10.10">
    <property type="entry name" value="Winged helix-like DNA-binding domain superfamily/Winged helix DNA-binding domain"/>
    <property type="match status" value="1"/>
</dbReference>
<dbReference type="RefSeq" id="WP_244988785.1">
    <property type="nucleotide sequence ID" value="NZ_CP077717.1"/>
</dbReference>
<accession>A0A8F5BQC7</accession>
<sequence length="391" mass="43255">MDTFEAISNDIRRRILKTLVTPKSFSQLVEELNIESAALAFHLKKLEGLVTKDSQGNYMLTEEGKRVLAIINSIEGQYNNFNIPYTTNNNPPPLIIQYADNITVTENMIIKLRNEGRKLVIKDVDTVEFKHIEPKLLSEVLELIENVNVIKCTEDLFEIVSYKSKNVGSISTNDENERKSFVDSLISLFLPKRQLNIVYNGPLQYSGNLRIHLDGGVVKIRRGDPHLLAKCIDLEDLEIQKDSINADGCYLKITYPDLNSLEISLDGGTVDVSDLKINNLSIEVDGGVVDINVVSENEVRLSLNGGKMGGKIVFIPNTNPNLSIQIDGGISNMSITIPEDMTVITNSNINGGVVTLPKSRIGKNGVLKIIASVNGGVITVNEDIHDEKKIK</sequence>
<evidence type="ECO:0000313" key="3">
    <source>
        <dbReference type="Proteomes" id="UP000694018"/>
    </source>
</evidence>
<dbReference type="GO" id="GO:0003700">
    <property type="term" value="F:DNA-binding transcription factor activity"/>
    <property type="evidence" value="ECO:0007669"/>
    <property type="project" value="InterPro"/>
</dbReference>
<feature type="domain" description="HTH arsR-type" evidence="1">
    <location>
        <begin position="2"/>
        <end position="76"/>
    </location>
</feature>
<dbReference type="EMBL" id="CP077717">
    <property type="protein sequence ID" value="QXJ29381.1"/>
    <property type="molecule type" value="Genomic_DNA"/>
</dbReference>
<protein>
    <recommendedName>
        <fullName evidence="1">HTH arsR-type domain-containing protein</fullName>
    </recommendedName>
</protein>
<dbReference type="SUPFAM" id="SSF46785">
    <property type="entry name" value="Winged helix' DNA-binding domain"/>
    <property type="match status" value="1"/>
</dbReference>
<dbReference type="GeneID" id="65563729"/>